<sequence length="102" mass="12194">MNEVDFRNWMTSKGINKKVQSDCISRLKRVEKEINRCDIDEQYRNDKCEYIMSLFLNMGENENMKKYPNSNLPIGKYYMSTYRHAVKQYIQFCDEVAAISND</sequence>
<dbReference type="EMBL" id="VSSQ01000097">
    <property type="protein sequence ID" value="MPL76490.1"/>
    <property type="molecule type" value="Genomic_DNA"/>
</dbReference>
<organism evidence="1">
    <name type="scientific">bioreactor metagenome</name>
    <dbReference type="NCBI Taxonomy" id="1076179"/>
    <lineage>
        <taxon>unclassified sequences</taxon>
        <taxon>metagenomes</taxon>
        <taxon>ecological metagenomes</taxon>
    </lineage>
</organism>
<evidence type="ECO:0000313" key="1">
    <source>
        <dbReference type="EMBL" id="MPL76490.1"/>
    </source>
</evidence>
<gene>
    <name evidence="1" type="ORF">SDC9_22335</name>
</gene>
<name>A0A644UCC4_9ZZZZ</name>
<proteinExistence type="predicted"/>
<comment type="caution">
    <text evidence="1">The sequence shown here is derived from an EMBL/GenBank/DDBJ whole genome shotgun (WGS) entry which is preliminary data.</text>
</comment>
<protein>
    <submittedName>
        <fullName evidence="1">Uncharacterized protein</fullName>
    </submittedName>
</protein>
<accession>A0A644UCC4</accession>
<reference evidence="1" key="1">
    <citation type="submission" date="2019-08" db="EMBL/GenBank/DDBJ databases">
        <authorList>
            <person name="Kucharzyk K."/>
            <person name="Murdoch R.W."/>
            <person name="Higgins S."/>
            <person name="Loffler F."/>
        </authorList>
    </citation>
    <scope>NUCLEOTIDE SEQUENCE</scope>
</reference>
<dbReference type="AlphaFoldDB" id="A0A644UCC4"/>